<name>M1MK35_9CLOT</name>
<reference evidence="1 2" key="1">
    <citation type="submission" date="2013-02" db="EMBL/GenBank/DDBJ databases">
        <title>Genome sequence of Clostridium saccharoperbutylacetonicum N1-4(HMT).</title>
        <authorList>
            <person name="Poehlein A."/>
            <person name="Daniel R."/>
        </authorList>
    </citation>
    <scope>NUCLEOTIDE SEQUENCE [LARGE SCALE GENOMIC DNA]</scope>
    <source>
        <strain evidence="2">N1-4(HMT)</strain>
    </source>
</reference>
<sequence>MKIIEQELLTGERALFNSEALQISYSTFADRESPLKESKNINIDHTMFKWKYPLWYCRNIVLDDSTLFEMARSGIWYTENITIKNTMIEAPKTFRRAKEIILENVNMPNADETLWNCDDISLKNVTAKGDYFGMNSNNINVDGFQLVGNYSFDGGKNIEIHNARMLSKDAFWNCENVTVYDSFISGEYLGWNSKNLTFVNCTIESLQGLCYIENLVMKNCRLLNTTLAFEYSTVDVQINNMIDSVMNPASGIIRAERIGELIMDATKIDPKKTQIIAEEIRHAV</sequence>
<proteinExistence type="predicted"/>
<evidence type="ECO:0000313" key="2">
    <source>
        <dbReference type="Proteomes" id="UP000011728"/>
    </source>
</evidence>
<evidence type="ECO:0000313" key="1">
    <source>
        <dbReference type="EMBL" id="AGF56663.1"/>
    </source>
</evidence>
<dbReference type="KEGG" id="csr:Cspa_c29020"/>
<dbReference type="EMBL" id="CP004121">
    <property type="protein sequence ID" value="AGF56663.1"/>
    <property type="molecule type" value="Genomic_DNA"/>
</dbReference>
<dbReference type="Proteomes" id="UP000011728">
    <property type="component" value="Chromosome"/>
</dbReference>
<dbReference type="InterPro" id="IPR011050">
    <property type="entry name" value="Pectin_lyase_fold/virulence"/>
</dbReference>
<dbReference type="AlphaFoldDB" id="M1MK35"/>
<protein>
    <recommendedName>
        <fullName evidence="3">DUF3737 family protein</fullName>
    </recommendedName>
</protein>
<organism evidence="1 2">
    <name type="scientific">Clostridium saccharoperbutylacetonicum N1-4(HMT)</name>
    <dbReference type="NCBI Taxonomy" id="931276"/>
    <lineage>
        <taxon>Bacteria</taxon>
        <taxon>Bacillati</taxon>
        <taxon>Bacillota</taxon>
        <taxon>Clostridia</taxon>
        <taxon>Eubacteriales</taxon>
        <taxon>Clostridiaceae</taxon>
        <taxon>Clostridium</taxon>
    </lineage>
</organism>
<dbReference type="RefSeq" id="WP_015392982.1">
    <property type="nucleotide sequence ID" value="NC_020291.1"/>
</dbReference>
<dbReference type="OrthoDB" id="9803285at2"/>
<dbReference type="Pfam" id="PF12541">
    <property type="entry name" value="DUF3737"/>
    <property type="match status" value="1"/>
</dbReference>
<dbReference type="InterPro" id="IPR022208">
    <property type="entry name" value="DUF3737"/>
</dbReference>
<gene>
    <name evidence="1" type="ORF">Cspa_c29020</name>
</gene>
<evidence type="ECO:0008006" key="3">
    <source>
        <dbReference type="Google" id="ProtNLM"/>
    </source>
</evidence>
<dbReference type="eggNOG" id="COG5434">
    <property type="taxonomic scope" value="Bacteria"/>
</dbReference>
<dbReference type="PATRIC" id="fig|931276.5.peg.2918"/>
<dbReference type="HOGENOM" id="CLU_065086_0_0_9"/>
<accession>M1MK35</accession>
<keyword evidence="2" id="KW-1185">Reference proteome</keyword>
<dbReference type="SUPFAM" id="SSF51126">
    <property type="entry name" value="Pectin lyase-like"/>
    <property type="match status" value="1"/>
</dbReference>